<feature type="coiled-coil region" evidence="7">
    <location>
        <begin position="19"/>
        <end position="88"/>
    </location>
</feature>
<comment type="caution">
    <text evidence="10">The sequence shown here is derived from an EMBL/GenBank/DDBJ whole genome shotgun (WGS) entry which is preliminary data.</text>
</comment>
<evidence type="ECO:0000256" key="6">
    <source>
        <dbReference type="ARBA" id="ARBA00023049"/>
    </source>
</evidence>
<dbReference type="PANTHER" id="PTHR21666:SF288">
    <property type="entry name" value="CELL DIVISION PROTEIN YTFB"/>
    <property type="match status" value="1"/>
</dbReference>
<feature type="region of interest" description="Disordered" evidence="8">
    <location>
        <begin position="230"/>
        <end position="268"/>
    </location>
</feature>
<dbReference type="InterPro" id="IPR050570">
    <property type="entry name" value="Cell_wall_metabolism_enzyme"/>
</dbReference>
<keyword evidence="7" id="KW-0175">Coiled coil</keyword>
<evidence type="ECO:0000256" key="8">
    <source>
        <dbReference type="SAM" id="MobiDB-lite"/>
    </source>
</evidence>
<feature type="compositionally biased region" description="Basic and acidic residues" evidence="8">
    <location>
        <begin position="230"/>
        <end position="249"/>
    </location>
</feature>
<keyword evidence="5" id="KW-0862">Zinc</keyword>
<evidence type="ECO:0000256" key="7">
    <source>
        <dbReference type="SAM" id="Coils"/>
    </source>
</evidence>
<protein>
    <submittedName>
        <fullName evidence="10">Peptidoglycan DD-metalloendopeptidase family protein</fullName>
    </submittedName>
</protein>
<dbReference type="InterPro" id="IPR016047">
    <property type="entry name" value="M23ase_b-sheet_dom"/>
</dbReference>
<dbReference type="Pfam" id="PF01551">
    <property type="entry name" value="Peptidase_M23"/>
    <property type="match status" value="1"/>
</dbReference>
<feature type="domain" description="M23ase beta-sheet core" evidence="9">
    <location>
        <begin position="289"/>
        <end position="385"/>
    </location>
</feature>
<evidence type="ECO:0000256" key="4">
    <source>
        <dbReference type="ARBA" id="ARBA00022801"/>
    </source>
</evidence>
<name>A0ABT9DWB3_9PROT</name>
<dbReference type="SUPFAM" id="SSF51261">
    <property type="entry name" value="Duplicated hybrid motif"/>
    <property type="match status" value="1"/>
</dbReference>
<evidence type="ECO:0000256" key="2">
    <source>
        <dbReference type="ARBA" id="ARBA00022670"/>
    </source>
</evidence>
<evidence type="ECO:0000313" key="11">
    <source>
        <dbReference type="Proteomes" id="UP001243009"/>
    </source>
</evidence>
<evidence type="ECO:0000313" key="10">
    <source>
        <dbReference type="EMBL" id="MDO9708179.1"/>
    </source>
</evidence>
<keyword evidence="6" id="KW-0482">Metalloprotease</keyword>
<dbReference type="Gene3D" id="2.70.70.10">
    <property type="entry name" value="Glucose Permease (Domain IIA)"/>
    <property type="match status" value="1"/>
</dbReference>
<keyword evidence="4" id="KW-0378">Hydrolase</keyword>
<dbReference type="RefSeq" id="WP_305103045.1">
    <property type="nucleotide sequence ID" value="NZ_JAUTWS010000005.1"/>
</dbReference>
<accession>A0ABT9DWB3</accession>
<evidence type="ECO:0000256" key="1">
    <source>
        <dbReference type="ARBA" id="ARBA00001947"/>
    </source>
</evidence>
<dbReference type="EMBL" id="JAUTWS010000005">
    <property type="protein sequence ID" value="MDO9708179.1"/>
    <property type="molecule type" value="Genomic_DNA"/>
</dbReference>
<dbReference type="CDD" id="cd12797">
    <property type="entry name" value="M23_peptidase"/>
    <property type="match status" value="1"/>
</dbReference>
<evidence type="ECO:0000259" key="9">
    <source>
        <dbReference type="Pfam" id="PF01551"/>
    </source>
</evidence>
<proteinExistence type="predicted"/>
<gene>
    <name evidence="10" type="ORF">Q7A36_07490</name>
</gene>
<comment type="cofactor">
    <cofactor evidence="1">
        <name>Zn(2+)</name>
        <dbReference type="ChEBI" id="CHEBI:29105"/>
    </cofactor>
</comment>
<keyword evidence="11" id="KW-1185">Reference proteome</keyword>
<evidence type="ECO:0000256" key="3">
    <source>
        <dbReference type="ARBA" id="ARBA00022723"/>
    </source>
</evidence>
<organism evidence="10 11">
    <name type="scientific">Paracraurococcus lichenis</name>
    <dbReference type="NCBI Taxonomy" id="3064888"/>
    <lineage>
        <taxon>Bacteria</taxon>
        <taxon>Pseudomonadati</taxon>
        <taxon>Pseudomonadota</taxon>
        <taxon>Alphaproteobacteria</taxon>
        <taxon>Acetobacterales</taxon>
        <taxon>Roseomonadaceae</taxon>
        <taxon>Paracraurococcus</taxon>
    </lineage>
</organism>
<keyword evidence="2" id="KW-0645">Protease</keyword>
<sequence>MAAFLCFTALAQPPTPQSVEAAQRAAAAQREAAEAAARASAAAVAEERRLAERRVESARRAQAAEQRLAQAEERARAAGTAAASAETQLRQQAEALAPAIPVMLRLALWPAESLLAAPGPAEDSLRGLLVLQGLSRSMAAEAARLRGAGAEAARRAATAAEEATELRAAQAAARAAAQEVEEDLAEARRRRAGARDAEAEAARRAEDLAARATDLEGALARLRREEARQEAERRAREAAGRQEAARARTQEATARQADPDLPAPRGGRAMPVAGQAVREFGSAGEGGPARGLTLSALPGARVVSPCAGRVVFGSSFRSYGLLLIVDCGDGYHFVLAGLDRLDAAPGQRLLAGEPVGQLGERPSGDGRGRANLYLELRRNGQPVDPRNWFAARG</sequence>
<evidence type="ECO:0000256" key="5">
    <source>
        <dbReference type="ARBA" id="ARBA00022833"/>
    </source>
</evidence>
<keyword evidence="3" id="KW-0479">Metal-binding</keyword>
<reference evidence="10 11" key="1">
    <citation type="submission" date="2023-08" db="EMBL/GenBank/DDBJ databases">
        <title>The draft genome sequence of Paracraurococcus sp. LOR1-02.</title>
        <authorList>
            <person name="Kingkaew E."/>
            <person name="Tanasupawat S."/>
        </authorList>
    </citation>
    <scope>NUCLEOTIDE SEQUENCE [LARGE SCALE GENOMIC DNA]</scope>
    <source>
        <strain evidence="10 11">LOR1-02</strain>
    </source>
</reference>
<dbReference type="Proteomes" id="UP001243009">
    <property type="component" value="Unassembled WGS sequence"/>
</dbReference>
<dbReference type="PANTHER" id="PTHR21666">
    <property type="entry name" value="PEPTIDASE-RELATED"/>
    <property type="match status" value="1"/>
</dbReference>
<dbReference type="InterPro" id="IPR011055">
    <property type="entry name" value="Dup_hybrid_motif"/>
</dbReference>